<reference evidence="3" key="1">
    <citation type="submission" date="2022-11" db="UniProtKB">
        <authorList>
            <consortium name="WormBaseParasite"/>
        </authorList>
    </citation>
    <scope>IDENTIFICATION</scope>
</reference>
<name>A0A915EFU4_9BILA</name>
<organism evidence="2 3">
    <name type="scientific">Ditylenchus dipsaci</name>
    <dbReference type="NCBI Taxonomy" id="166011"/>
    <lineage>
        <taxon>Eukaryota</taxon>
        <taxon>Metazoa</taxon>
        <taxon>Ecdysozoa</taxon>
        <taxon>Nematoda</taxon>
        <taxon>Chromadorea</taxon>
        <taxon>Rhabditida</taxon>
        <taxon>Tylenchina</taxon>
        <taxon>Tylenchomorpha</taxon>
        <taxon>Sphaerularioidea</taxon>
        <taxon>Anguinidae</taxon>
        <taxon>Anguininae</taxon>
        <taxon>Ditylenchus</taxon>
    </lineage>
</organism>
<feature type="region of interest" description="Disordered" evidence="1">
    <location>
        <begin position="1"/>
        <end position="30"/>
    </location>
</feature>
<protein>
    <submittedName>
        <fullName evidence="3">Uncharacterized protein</fullName>
    </submittedName>
</protein>
<proteinExistence type="predicted"/>
<feature type="compositionally biased region" description="Polar residues" evidence="1">
    <location>
        <begin position="1"/>
        <end position="18"/>
    </location>
</feature>
<feature type="compositionally biased region" description="Basic and acidic residues" evidence="1">
    <location>
        <begin position="19"/>
        <end position="30"/>
    </location>
</feature>
<dbReference type="Proteomes" id="UP000887574">
    <property type="component" value="Unplaced"/>
</dbReference>
<evidence type="ECO:0000313" key="2">
    <source>
        <dbReference type="Proteomes" id="UP000887574"/>
    </source>
</evidence>
<evidence type="ECO:0000256" key="1">
    <source>
        <dbReference type="SAM" id="MobiDB-lite"/>
    </source>
</evidence>
<evidence type="ECO:0000313" key="3">
    <source>
        <dbReference type="WBParaSite" id="jg5897"/>
    </source>
</evidence>
<keyword evidence="2" id="KW-1185">Reference proteome</keyword>
<dbReference type="WBParaSite" id="jg5897">
    <property type="protein sequence ID" value="jg5897"/>
    <property type="gene ID" value="jg5897"/>
</dbReference>
<dbReference type="AlphaFoldDB" id="A0A915EFU4"/>
<accession>A0A915EFU4</accession>
<sequence>MLSAKQQLSGSNQPSRCSPSEERNESLKDAARSVSEYAEKSLATEVPSTNSRAVKRKIKSVGMDSGPMLAPMPLNMLRNLLLRNFHPLQTWLRRKQVKESAAGRSALRSQNVYLEIRFLLKFLFVEVSKCLMVDKLMPTLANGQLFLVPAGNDGLQTALPSAFDEMVSSSYSSKKVIIACSNELCTSCLAKMKLFLGAEFAKFERFYNEHVGHPEEDNDLKTALHAHGAAGFDLITSVEDIDPPISKLSGAHIHAQAAVNRLTENENSRRNIENPLCVDICLYWRV</sequence>